<evidence type="ECO:0000313" key="1">
    <source>
        <dbReference type="EMBL" id="MBB5915270.1"/>
    </source>
</evidence>
<name>A0A7W9UK23_9NOCA</name>
<organism evidence="1 2">
    <name type="scientific">Nocardia transvalensis</name>
    <dbReference type="NCBI Taxonomy" id="37333"/>
    <lineage>
        <taxon>Bacteria</taxon>
        <taxon>Bacillati</taxon>
        <taxon>Actinomycetota</taxon>
        <taxon>Actinomycetes</taxon>
        <taxon>Mycobacteriales</taxon>
        <taxon>Nocardiaceae</taxon>
        <taxon>Nocardia</taxon>
    </lineage>
</organism>
<reference evidence="1 2" key="1">
    <citation type="submission" date="2020-08" db="EMBL/GenBank/DDBJ databases">
        <title>Sequencing the genomes of 1000 actinobacteria strains.</title>
        <authorList>
            <person name="Klenk H.-P."/>
        </authorList>
    </citation>
    <scope>NUCLEOTIDE SEQUENCE [LARGE SCALE GENOMIC DNA]</scope>
    <source>
        <strain evidence="1 2">DSM 43582</strain>
    </source>
</reference>
<evidence type="ECO:0008006" key="3">
    <source>
        <dbReference type="Google" id="ProtNLM"/>
    </source>
</evidence>
<sequence length="103" mass="10634">MGRHSDDGSFEPVARLGEIPPTQVRHPWRTIARTVVQVGAGAVAAVPVFVTSSGIPQTGAAIGLLLAVSAAVTRFMADPRVNGGIAVLAPWLAAEPRGADVRE</sequence>
<dbReference type="EMBL" id="JACHIT010000001">
    <property type="protein sequence ID" value="MBB5915270.1"/>
    <property type="molecule type" value="Genomic_DNA"/>
</dbReference>
<dbReference type="Proteomes" id="UP000540412">
    <property type="component" value="Unassembled WGS sequence"/>
</dbReference>
<keyword evidence="2" id="KW-1185">Reference proteome</keyword>
<evidence type="ECO:0000313" key="2">
    <source>
        <dbReference type="Proteomes" id="UP000540412"/>
    </source>
</evidence>
<protein>
    <recommendedName>
        <fullName evidence="3">Holin</fullName>
    </recommendedName>
</protein>
<comment type="caution">
    <text evidence="1">The sequence shown here is derived from an EMBL/GenBank/DDBJ whole genome shotgun (WGS) entry which is preliminary data.</text>
</comment>
<dbReference type="RefSeq" id="WP_051160803.1">
    <property type="nucleotide sequence ID" value="NZ_JACHIT010000001.1"/>
</dbReference>
<dbReference type="AlphaFoldDB" id="A0A7W9UK23"/>
<gene>
    <name evidence="1" type="ORF">BJY24_004137</name>
</gene>
<proteinExistence type="predicted"/>
<accession>A0A7W9UK23</accession>